<dbReference type="InterPro" id="IPR029526">
    <property type="entry name" value="PGBD"/>
</dbReference>
<protein>
    <recommendedName>
        <fullName evidence="1">PiggyBac transposable element-derived protein domain-containing protein</fullName>
    </recommendedName>
</protein>
<sequence>MCDDGFDGICKIMEGTSTPTTDTPMFPRSALQKNTYLTGTCKKRRKRLPKEFMQGKLHKYECRAVQNRNGVMVLRWFDKREQIWT</sequence>
<dbReference type="EMBL" id="JAHQIW010000679">
    <property type="protein sequence ID" value="KAJ1349522.1"/>
    <property type="molecule type" value="Genomic_DNA"/>
</dbReference>
<reference evidence="2" key="1">
    <citation type="submission" date="2021-06" db="EMBL/GenBank/DDBJ databases">
        <title>Parelaphostrongylus tenuis whole genome reference sequence.</title>
        <authorList>
            <person name="Garwood T.J."/>
            <person name="Larsen P.A."/>
            <person name="Fountain-Jones N.M."/>
            <person name="Garbe J.R."/>
            <person name="Macchietto M.G."/>
            <person name="Kania S.A."/>
            <person name="Gerhold R.W."/>
            <person name="Richards J.E."/>
            <person name="Wolf T.M."/>
        </authorList>
    </citation>
    <scope>NUCLEOTIDE SEQUENCE</scope>
    <source>
        <strain evidence="2">MNPRO001-30</strain>
        <tissue evidence="2">Meninges</tissue>
    </source>
</reference>
<gene>
    <name evidence="2" type="ORF">KIN20_005106</name>
</gene>
<evidence type="ECO:0000313" key="2">
    <source>
        <dbReference type="EMBL" id="KAJ1349522.1"/>
    </source>
</evidence>
<evidence type="ECO:0000259" key="1">
    <source>
        <dbReference type="Pfam" id="PF13843"/>
    </source>
</evidence>
<dbReference type="Proteomes" id="UP001196413">
    <property type="component" value="Unassembled WGS sequence"/>
</dbReference>
<dbReference type="Pfam" id="PF13843">
    <property type="entry name" value="DDE_Tnp_1_7"/>
    <property type="match status" value="1"/>
</dbReference>
<organism evidence="2 3">
    <name type="scientific">Parelaphostrongylus tenuis</name>
    <name type="common">Meningeal worm</name>
    <dbReference type="NCBI Taxonomy" id="148309"/>
    <lineage>
        <taxon>Eukaryota</taxon>
        <taxon>Metazoa</taxon>
        <taxon>Ecdysozoa</taxon>
        <taxon>Nematoda</taxon>
        <taxon>Chromadorea</taxon>
        <taxon>Rhabditida</taxon>
        <taxon>Rhabditina</taxon>
        <taxon>Rhabditomorpha</taxon>
        <taxon>Strongyloidea</taxon>
        <taxon>Metastrongylidae</taxon>
        <taxon>Parelaphostrongylus</taxon>
    </lineage>
</organism>
<comment type="caution">
    <text evidence="2">The sequence shown here is derived from an EMBL/GenBank/DDBJ whole genome shotgun (WGS) entry which is preliminary data.</text>
</comment>
<dbReference type="AlphaFoldDB" id="A0AAD5MIC8"/>
<keyword evidence="3" id="KW-1185">Reference proteome</keyword>
<feature type="domain" description="PiggyBac transposable element-derived protein" evidence="1">
    <location>
        <begin position="32"/>
        <end position="80"/>
    </location>
</feature>
<name>A0AAD5MIC8_PARTN</name>
<accession>A0AAD5MIC8</accession>
<evidence type="ECO:0000313" key="3">
    <source>
        <dbReference type="Proteomes" id="UP001196413"/>
    </source>
</evidence>
<proteinExistence type="predicted"/>